<dbReference type="PANTHER" id="PTHR13937">
    <property type="entry name" value="EUKARYOTIC TRANSLATION INITATION FACTOR 3, SUBUNIT 8 EIF3S8 -RELATED"/>
    <property type="match status" value="1"/>
</dbReference>
<dbReference type="GO" id="GO:0005524">
    <property type="term" value="F:ATP binding"/>
    <property type="evidence" value="ECO:0007669"/>
    <property type="project" value="UniProtKB-UniRule"/>
</dbReference>
<feature type="region of interest" description="Disordered" evidence="7">
    <location>
        <begin position="961"/>
        <end position="1006"/>
    </location>
</feature>
<evidence type="ECO:0000256" key="5">
    <source>
        <dbReference type="HAMAP-Rule" id="MF_03002"/>
    </source>
</evidence>
<dbReference type="STRING" id="3088.A0A383V8V1"/>
<dbReference type="Pfam" id="PF01399">
    <property type="entry name" value="PCI"/>
    <property type="match status" value="1"/>
</dbReference>
<dbReference type="SMART" id="SM00698">
    <property type="entry name" value="MORN"/>
    <property type="match status" value="8"/>
</dbReference>
<dbReference type="InterPro" id="IPR058999">
    <property type="entry name" value="EIF3CL_C"/>
</dbReference>
<dbReference type="SUPFAM" id="SSF82185">
    <property type="entry name" value="Histone H3 K4-specific methyltransferase SET7/9 N-terminal domain"/>
    <property type="match status" value="2"/>
</dbReference>
<dbReference type="InterPro" id="IPR003409">
    <property type="entry name" value="MORN"/>
</dbReference>
<evidence type="ECO:0000256" key="6">
    <source>
        <dbReference type="PROSITE-ProRule" id="PRU00781"/>
    </source>
</evidence>
<dbReference type="GO" id="GO:0052742">
    <property type="term" value="F:phosphatidylinositol kinase activity"/>
    <property type="evidence" value="ECO:0007669"/>
    <property type="project" value="InterPro"/>
</dbReference>
<dbReference type="SUPFAM" id="SSF46785">
    <property type="entry name" value="Winged helix' DNA-binding domain"/>
    <property type="match status" value="1"/>
</dbReference>
<evidence type="ECO:0000313" key="10">
    <source>
        <dbReference type="EMBL" id="SZX61380.1"/>
    </source>
</evidence>
<dbReference type="Pfam" id="PF05470">
    <property type="entry name" value="eIF-3c_N"/>
    <property type="match status" value="1"/>
</dbReference>
<dbReference type="InterPro" id="IPR027484">
    <property type="entry name" value="PInositol-4-P-5-kinase_N"/>
</dbReference>
<dbReference type="SMART" id="SM00330">
    <property type="entry name" value="PIPKc"/>
    <property type="match status" value="1"/>
</dbReference>
<evidence type="ECO:0000313" key="11">
    <source>
        <dbReference type="Proteomes" id="UP000256970"/>
    </source>
</evidence>
<keyword evidence="6" id="KW-0418">Kinase</keyword>
<comment type="subunit">
    <text evidence="5">Component of the eukaryotic translation initiation factor 3 (eIF-3) complex.</text>
</comment>
<feature type="compositionally biased region" description="Acidic residues" evidence="7">
    <location>
        <begin position="96"/>
        <end position="108"/>
    </location>
</feature>
<keyword evidence="4 5" id="KW-0648">Protein biosynthesis</keyword>
<dbReference type="InterPro" id="IPR000717">
    <property type="entry name" value="PCI_dom"/>
</dbReference>
<keyword evidence="11" id="KW-1185">Reference proteome</keyword>
<dbReference type="GO" id="GO:0003723">
    <property type="term" value="F:RNA binding"/>
    <property type="evidence" value="ECO:0007669"/>
    <property type="project" value="InterPro"/>
</dbReference>
<dbReference type="HAMAP" id="MF_03002">
    <property type="entry name" value="eIF3c"/>
    <property type="match status" value="1"/>
</dbReference>
<name>A0A383V8V1_TETOB</name>
<keyword evidence="3" id="KW-0677">Repeat</keyword>
<keyword evidence="6" id="KW-0547">Nucleotide-binding</keyword>
<dbReference type="InterPro" id="IPR036390">
    <property type="entry name" value="WH_DNA-bd_sf"/>
</dbReference>
<dbReference type="Pfam" id="PF02493">
    <property type="entry name" value="MORN"/>
    <property type="match status" value="8"/>
</dbReference>
<dbReference type="GO" id="GO:0046488">
    <property type="term" value="P:phosphatidylinositol metabolic process"/>
    <property type="evidence" value="ECO:0007669"/>
    <property type="project" value="UniProtKB-UniRule"/>
</dbReference>
<evidence type="ECO:0000256" key="4">
    <source>
        <dbReference type="ARBA" id="ARBA00022917"/>
    </source>
</evidence>
<feature type="domain" description="PCI" evidence="8">
    <location>
        <begin position="537"/>
        <end position="709"/>
    </location>
</feature>
<feature type="compositionally biased region" description="Polar residues" evidence="7">
    <location>
        <begin position="987"/>
        <end position="1000"/>
    </location>
</feature>
<evidence type="ECO:0000256" key="3">
    <source>
        <dbReference type="ARBA" id="ARBA00022737"/>
    </source>
</evidence>
<sequence length="1640" mass="179528">MKINDWSAIQGLFDELNKRLERARKVSEAVGTPRVYVRMCVELEDFLNDTLANKDLKKKMSPTNAKALNTMRQRLKKHNTSDEFAEAVTKFRENPQEDEEEEEEEEESSSSSSESDADGAREETEKRPAGAAKKKDKLLTMDSAEITYEMVAKKLREIVTSRGRKGTDKQEQVEMLQFLANVAKGVPQKLEVLLQLVGSLFDLSPGISNYMKVGLWKRCMLVMLEIMDTLQANETIVLDDSAEPSEERTAEPVAGEDGKVRVWGNLVAFVERLDDEMFKSLQVIDPHTHEYMARLRDEPVFLALSQKVHDYLARIGDVRNQPKVALRLIEHFYYKTDAVYDAMRKLTMLQQEEAAASAAAHPEGAVAAASAAAETAAAANTSNEPGEEQTADDKVALPVPLDFSMDESSTAAMKRLVGIVFTHGDERAKARAMLCTIYHKALHGDFHSARDMLLMSHLQDNVMLMDISTQILYNRSMAQLGLAAFRLGLISEAHSCLQELYGSGHIKELLAQGMAMGKFQDKTPEQELLEKRRQMPFHMHISLELLESSCLISAMLLEVPAMASSPLSVKKRVISKSFHRILDTYNRQTFTGPPETVRDHIMAATRALMRGDWSGAYGAVSALTVWQLVPQRESVLDMLRKELKEEALRTYLFSYSAQYRSLSLDQLCTMFEMDEKAVYSIVSKMMIAEELHGSWDQPTRTIVMHSIEATKVQSLAGQFADKATLMVELNERAYAFRTGGLRDDDDMGGGGGGRHLARQLGGPDPGPAGSRPPLNPRKFANGDKYVGGWLKGLPEGEGRYEWADGSSYEGGWKEGAKHGVGRYIWNSGASYQGEWHSGCMHGVGYFEAPDGSKYQGGWKEDLKHGLGRKVYANGDVYEGLWAAGKPDGPGRYIWVDFNEYDGEWRQGRMSGQGTFVWKTGERYDGEWKDGQEDGVGVFTFRDGSTYSGTWRAGRKHGPGIYRPAALSASPPQPLPQRSRSLMLRSDGSGSRTMTQRTSESMGGRSAFADKAAEAAALPDEAAAEHAVLSPSSSVKYNDFAVGSEPTAGSKGAGLDKQGSAGLAQQQPLQPQPPNKPASDVVLVKEYKDGKLMHTYPLKAPKLAAISAALNEGPQEKHAARSSSSKAAAARVVTPLGEVVFKGHSANDLAAQLQLGIRWSVGERFLKEQGSGAATLLIADYSAAFKQTFPRCGSNITPVHAAADFQWKDYAPAVFKVLRELSGISQSDYVSQLCSDQALAQLAPPAAAGSGSRPGALFFISRDERFLLKSVTRGEARKLLSLLPGYTQHMARYPSSLLSRFYGLHRIACTGGRKVRFVVMQNLFCSELAIHRRYDLKGSTMGRSVGEEAAEADMTTTLRDLDLHNCFKLDEEPAARLSVQLEADTAFLAGAGLMDYSLLLGVHYSGLQGQTIMGQAADGNFNRHSPDAALADALARLQAQLPALVDITVHVAQSFDPLHHQPHTDVAFVAAAALADALARLQAQLPALQLDVRLSNALLQLARARMLGGLGDPSKTAAGGSSSRLALIGRYPTSMLAGRPARGPLPPVALQQKQALGQAMPAVALPPPQQRSVLVSSDGEQVQGEAVVLYFGLIDILQAYTFRKKLEGGMKRLTAPAASVSAVAPRYYASRFRKFMAQVFN</sequence>
<feature type="region of interest" description="Disordered" evidence="7">
    <location>
        <begin position="744"/>
        <end position="780"/>
    </location>
</feature>
<keyword evidence="6" id="KW-0808">Transferase</keyword>
<dbReference type="Gene3D" id="3.30.800.10">
    <property type="entry name" value="Phosphatidylinositol Phosphate Kinase II Beta"/>
    <property type="match status" value="1"/>
</dbReference>
<protein>
    <recommendedName>
        <fullName evidence="5">Eukaryotic translation initiation factor 3 subunit C</fullName>
        <shortName evidence="5">eIF3c</shortName>
    </recommendedName>
    <alternativeName>
        <fullName evidence="5">Eukaryotic translation initiation factor 3 subunit 8</fullName>
    </alternativeName>
    <alternativeName>
        <fullName evidence="5">eIF3 p110</fullName>
    </alternativeName>
</protein>
<evidence type="ECO:0000259" key="9">
    <source>
        <dbReference type="PROSITE" id="PS51455"/>
    </source>
</evidence>
<organism evidence="10 11">
    <name type="scientific">Tetradesmus obliquus</name>
    <name type="common">Green alga</name>
    <name type="synonym">Acutodesmus obliquus</name>
    <dbReference type="NCBI Taxonomy" id="3088"/>
    <lineage>
        <taxon>Eukaryota</taxon>
        <taxon>Viridiplantae</taxon>
        <taxon>Chlorophyta</taxon>
        <taxon>core chlorophytes</taxon>
        <taxon>Chlorophyceae</taxon>
        <taxon>CS clade</taxon>
        <taxon>Sphaeropleales</taxon>
        <taxon>Scenedesmaceae</taxon>
        <taxon>Tetradesmus</taxon>
    </lineage>
</organism>
<dbReference type="InterPro" id="IPR027516">
    <property type="entry name" value="EIF3C"/>
</dbReference>
<dbReference type="PANTHER" id="PTHR13937:SF0">
    <property type="entry name" value="EUKARYOTIC TRANSLATION INITIATION FACTOR 3 SUBUNIT C-RELATED"/>
    <property type="match status" value="1"/>
</dbReference>
<dbReference type="Proteomes" id="UP000256970">
    <property type="component" value="Unassembled WGS sequence"/>
</dbReference>
<feature type="compositionally biased region" description="Basic and acidic residues" evidence="7">
    <location>
        <begin position="118"/>
        <end position="128"/>
    </location>
</feature>
<dbReference type="InterPro" id="IPR002498">
    <property type="entry name" value="PInositol-4-P-4/5-kinase_core"/>
</dbReference>
<dbReference type="GO" id="GO:0005852">
    <property type="term" value="C:eukaryotic translation initiation factor 3 complex"/>
    <property type="evidence" value="ECO:0007669"/>
    <property type="project" value="UniProtKB-UniRule"/>
</dbReference>
<evidence type="ECO:0000256" key="1">
    <source>
        <dbReference type="ARBA" id="ARBA00022490"/>
    </source>
</evidence>
<dbReference type="Pfam" id="PF01504">
    <property type="entry name" value="PIP5K"/>
    <property type="match status" value="1"/>
</dbReference>
<evidence type="ECO:0000256" key="7">
    <source>
        <dbReference type="SAM" id="MobiDB-lite"/>
    </source>
</evidence>
<feature type="compositionally biased region" description="Low complexity" evidence="7">
    <location>
        <begin position="962"/>
        <end position="981"/>
    </location>
</feature>
<evidence type="ECO:0000256" key="2">
    <source>
        <dbReference type="ARBA" id="ARBA00022540"/>
    </source>
</evidence>
<proteinExistence type="inferred from homology"/>
<keyword evidence="1 5" id="KW-0963">Cytoplasm</keyword>
<dbReference type="GO" id="GO:0016282">
    <property type="term" value="C:eukaryotic 43S preinitiation complex"/>
    <property type="evidence" value="ECO:0007669"/>
    <property type="project" value="UniProtKB-UniRule"/>
</dbReference>
<dbReference type="GO" id="GO:0031369">
    <property type="term" value="F:translation initiation factor binding"/>
    <property type="evidence" value="ECO:0007669"/>
    <property type="project" value="InterPro"/>
</dbReference>
<dbReference type="GO" id="GO:0001732">
    <property type="term" value="P:formation of cytoplasmic translation initiation complex"/>
    <property type="evidence" value="ECO:0007669"/>
    <property type="project" value="UniProtKB-UniRule"/>
</dbReference>
<comment type="subcellular location">
    <subcellularLocation>
        <location evidence="5">Cytoplasm</location>
    </subcellularLocation>
</comment>
<dbReference type="SUPFAM" id="SSF56104">
    <property type="entry name" value="SAICAR synthase-like"/>
    <property type="match status" value="1"/>
</dbReference>
<dbReference type="InterPro" id="IPR027483">
    <property type="entry name" value="PInositol-4-P-4/5-kinase_C_sf"/>
</dbReference>
<accession>A0A383V8V1</accession>
<comment type="function">
    <text evidence="5">Component of the eukaryotic translation initiation factor 3 (eIF-3) complex, which is involved in protein synthesis of a specialized repertoire of mRNAs and, together with other initiation factors, stimulates binding of mRNA and methionyl-tRNAi to the 40S ribosome. The eIF-3 complex specifically targets and initiates translation of a subset of mRNAs involved in cell proliferation.</text>
</comment>
<feature type="region of interest" description="Disordered" evidence="7">
    <location>
        <begin position="91"/>
        <end position="136"/>
    </location>
</feature>
<feature type="region of interest" description="Disordered" evidence="7">
    <location>
        <begin position="1045"/>
        <end position="1078"/>
    </location>
</feature>
<dbReference type="PROSITE" id="PS50250">
    <property type="entry name" value="PCI"/>
    <property type="match status" value="1"/>
</dbReference>
<dbReference type="Gene3D" id="3.30.810.10">
    <property type="entry name" value="2-Layer Sandwich"/>
    <property type="match status" value="2"/>
</dbReference>
<dbReference type="GO" id="GO:0016020">
    <property type="term" value="C:membrane"/>
    <property type="evidence" value="ECO:0007669"/>
    <property type="project" value="UniProtKB-ARBA"/>
</dbReference>
<dbReference type="InterPro" id="IPR008905">
    <property type="entry name" value="EIF3C_N_dom"/>
</dbReference>
<dbReference type="Pfam" id="PF26569">
    <property type="entry name" value="EIF3CL_C"/>
    <property type="match status" value="1"/>
</dbReference>
<dbReference type="GO" id="GO:0033290">
    <property type="term" value="C:eukaryotic 48S preinitiation complex"/>
    <property type="evidence" value="ECO:0007669"/>
    <property type="project" value="UniProtKB-UniRule"/>
</dbReference>
<dbReference type="Gene3D" id="2.20.110.10">
    <property type="entry name" value="Histone H3 K4-specific methyltransferase SET7/9 N-terminal domain"/>
    <property type="match status" value="4"/>
</dbReference>
<dbReference type="GO" id="GO:0003743">
    <property type="term" value="F:translation initiation factor activity"/>
    <property type="evidence" value="ECO:0007669"/>
    <property type="project" value="UniProtKB-UniRule"/>
</dbReference>
<comment type="similarity">
    <text evidence="5">Belongs to the eIF-3 subunit C family.</text>
</comment>
<dbReference type="SMART" id="SM00088">
    <property type="entry name" value="PINT"/>
    <property type="match status" value="1"/>
</dbReference>
<feature type="domain" description="PIPK" evidence="9">
    <location>
        <begin position="1144"/>
        <end position="1639"/>
    </location>
</feature>
<evidence type="ECO:0000259" key="8">
    <source>
        <dbReference type="PROSITE" id="PS50250"/>
    </source>
</evidence>
<dbReference type="EMBL" id="FNXT01000141">
    <property type="protein sequence ID" value="SZX61380.1"/>
    <property type="molecule type" value="Genomic_DNA"/>
</dbReference>
<dbReference type="PROSITE" id="PS51455">
    <property type="entry name" value="PIPK"/>
    <property type="match status" value="1"/>
</dbReference>
<keyword evidence="6" id="KW-0067">ATP-binding</keyword>
<gene>
    <name evidence="10" type="ORF">BQ4739_LOCUS1878</name>
</gene>
<keyword evidence="2 5" id="KW-0396">Initiation factor</keyword>
<reference evidence="10 11" key="1">
    <citation type="submission" date="2016-10" db="EMBL/GenBank/DDBJ databases">
        <authorList>
            <person name="Cai Z."/>
        </authorList>
    </citation>
    <scope>NUCLEOTIDE SEQUENCE [LARGE SCALE GENOMIC DNA]</scope>
</reference>